<dbReference type="Proteomes" id="UP000027073">
    <property type="component" value="Unassembled WGS sequence"/>
</dbReference>
<evidence type="ECO:0000313" key="2">
    <source>
        <dbReference type="Proteomes" id="UP000027073"/>
    </source>
</evidence>
<dbReference type="InterPro" id="IPR036188">
    <property type="entry name" value="FAD/NAD-bd_sf"/>
</dbReference>
<dbReference type="InParanoid" id="A0A067NHD7"/>
<sequence length="56" mass="6177">MSPEGARWGVTDPDLKMRLVREIRAIGASVIGHLQALAYIIAQSAPDMVEESRRTL</sequence>
<reference evidence="2" key="1">
    <citation type="journal article" date="2014" name="Proc. Natl. Acad. Sci. U.S.A.">
        <title>Extensive sampling of basidiomycete genomes demonstrates inadequacy of the white-rot/brown-rot paradigm for wood decay fungi.</title>
        <authorList>
            <person name="Riley R."/>
            <person name="Salamov A.A."/>
            <person name="Brown D.W."/>
            <person name="Nagy L.G."/>
            <person name="Floudas D."/>
            <person name="Held B.W."/>
            <person name="Levasseur A."/>
            <person name="Lombard V."/>
            <person name="Morin E."/>
            <person name="Otillar R."/>
            <person name="Lindquist E.A."/>
            <person name="Sun H."/>
            <person name="LaButti K.M."/>
            <person name="Schmutz J."/>
            <person name="Jabbour D."/>
            <person name="Luo H."/>
            <person name="Baker S.E."/>
            <person name="Pisabarro A.G."/>
            <person name="Walton J.D."/>
            <person name="Blanchette R.A."/>
            <person name="Henrissat B."/>
            <person name="Martin F."/>
            <person name="Cullen D."/>
            <person name="Hibbett D.S."/>
            <person name="Grigoriev I.V."/>
        </authorList>
    </citation>
    <scope>NUCLEOTIDE SEQUENCE [LARGE SCALE GENOMIC DNA]</scope>
    <source>
        <strain evidence="2">PC15</strain>
    </source>
</reference>
<dbReference type="HOGENOM" id="CLU_002865_8_3_1"/>
<evidence type="ECO:0000313" key="1">
    <source>
        <dbReference type="EMBL" id="KDQ26355.1"/>
    </source>
</evidence>
<organism evidence="1 2">
    <name type="scientific">Pleurotus ostreatus (strain PC15)</name>
    <name type="common">Oyster mushroom</name>
    <dbReference type="NCBI Taxonomy" id="1137138"/>
    <lineage>
        <taxon>Eukaryota</taxon>
        <taxon>Fungi</taxon>
        <taxon>Dikarya</taxon>
        <taxon>Basidiomycota</taxon>
        <taxon>Agaricomycotina</taxon>
        <taxon>Agaricomycetes</taxon>
        <taxon>Agaricomycetidae</taxon>
        <taxon>Agaricales</taxon>
        <taxon>Pleurotineae</taxon>
        <taxon>Pleurotaceae</taxon>
        <taxon>Pleurotus</taxon>
    </lineage>
</organism>
<dbReference type="Gene3D" id="3.50.50.60">
    <property type="entry name" value="FAD/NAD(P)-binding domain"/>
    <property type="match status" value="1"/>
</dbReference>
<dbReference type="EMBL" id="KL198009">
    <property type="protein sequence ID" value="KDQ26355.1"/>
    <property type="molecule type" value="Genomic_DNA"/>
</dbReference>
<gene>
    <name evidence="1" type="ORF">PLEOSDRAFT_159725</name>
</gene>
<dbReference type="AlphaFoldDB" id="A0A067NHD7"/>
<proteinExistence type="predicted"/>
<dbReference type="OrthoDB" id="269227at2759"/>
<dbReference type="VEuPathDB" id="FungiDB:PLEOSDRAFT_159725"/>
<accession>A0A067NHD7</accession>
<name>A0A067NHD7_PLEO1</name>
<protein>
    <submittedName>
        <fullName evidence="1">Uncharacterized protein</fullName>
    </submittedName>
</protein>